<dbReference type="Gene3D" id="3.30.160.60">
    <property type="entry name" value="Classic Zinc Finger"/>
    <property type="match status" value="1"/>
</dbReference>
<keyword evidence="5" id="KW-1185">Reference proteome</keyword>
<dbReference type="CDD" id="cd12193">
    <property type="entry name" value="bZIP_GCN4"/>
    <property type="match status" value="1"/>
</dbReference>
<dbReference type="PROSITE" id="PS50217">
    <property type="entry name" value="BZIP"/>
    <property type="match status" value="1"/>
</dbReference>
<dbReference type="InterPro" id="IPR004827">
    <property type="entry name" value="bZIP"/>
</dbReference>
<name>A0AAD5Y6N3_9FUNG</name>
<dbReference type="AlphaFoldDB" id="A0AAD5Y6N3"/>
<organism evidence="4 5">
    <name type="scientific">Boothiomyces macroporosus</name>
    <dbReference type="NCBI Taxonomy" id="261099"/>
    <lineage>
        <taxon>Eukaryota</taxon>
        <taxon>Fungi</taxon>
        <taxon>Fungi incertae sedis</taxon>
        <taxon>Chytridiomycota</taxon>
        <taxon>Chytridiomycota incertae sedis</taxon>
        <taxon>Chytridiomycetes</taxon>
        <taxon>Rhizophydiales</taxon>
        <taxon>Terramycetaceae</taxon>
        <taxon>Boothiomyces</taxon>
    </lineage>
</organism>
<feature type="compositionally biased region" description="Basic and acidic residues" evidence="1">
    <location>
        <begin position="218"/>
        <end position="258"/>
    </location>
</feature>
<dbReference type="EMBL" id="JADGKB010000081">
    <property type="protein sequence ID" value="KAJ3254649.1"/>
    <property type="molecule type" value="Genomic_DNA"/>
</dbReference>
<dbReference type="GO" id="GO:0003700">
    <property type="term" value="F:DNA-binding transcription factor activity"/>
    <property type="evidence" value="ECO:0007669"/>
    <property type="project" value="InterPro"/>
</dbReference>
<dbReference type="Proteomes" id="UP001210925">
    <property type="component" value="Unassembled WGS sequence"/>
</dbReference>
<dbReference type="SMART" id="SM00338">
    <property type="entry name" value="BRLZ"/>
    <property type="match status" value="1"/>
</dbReference>
<proteinExistence type="predicted"/>
<evidence type="ECO:0000259" key="2">
    <source>
        <dbReference type="PROSITE" id="PS50217"/>
    </source>
</evidence>
<evidence type="ECO:0000256" key="1">
    <source>
        <dbReference type="SAM" id="MobiDB-lite"/>
    </source>
</evidence>
<feature type="domain" description="BZIP" evidence="2">
    <location>
        <begin position="227"/>
        <end position="290"/>
    </location>
</feature>
<dbReference type="EMBL" id="JADGKB010000209">
    <property type="protein sequence ID" value="KAJ3250993.1"/>
    <property type="molecule type" value="Genomic_DNA"/>
</dbReference>
<feature type="region of interest" description="Disordered" evidence="1">
    <location>
        <begin position="212"/>
        <end position="258"/>
    </location>
</feature>
<comment type="caution">
    <text evidence="4">The sequence shown here is derived from an EMBL/GenBank/DDBJ whole genome shotgun (WGS) entry which is preliminary data.</text>
</comment>
<reference evidence="4" key="1">
    <citation type="submission" date="2020-05" db="EMBL/GenBank/DDBJ databases">
        <title>Phylogenomic resolution of chytrid fungi.</title>
        <authorList>
            <person name="Stajich J.E."/>
            <person name="Amses K."/>
            <person name="Simmons R."/>
            <person name="Seto K."/>
            <person name="Myers J."/>
            <person name="Bonds A."/>
            <person name="Quandt C.A."/>
            <person name="Barry K."/>
            <person name="Liu P."/>
            <person name="Grigoriev I."/>
            <person name="Longcore J.E."/>
            <person name="James T.Y."/>
        </authorList>
    </citation>
    <scope>NUCLEOTIDE SEQUENCE</scope>
    <source>
        <strain evidence="4">PLAUS21</strain>
    </source>
</reference>
<dbReference type="InterPro" id="IPR046347">
    <property type="entry name" value="bZIP_sf"/>
</dbReference>
<accession>A0AAD5Y6N3</accession>
<evidence type="ECO:0000313" key="3">
    <source>
        <dbReference type="EMBL" id="KAJ3250993.1"/>
    </source>
</evidence>
<evidence type="ECO:0000313" key="4">
    <source>
        <dbReference type="EMBL" id="KAJ3254649.1"/>
    </source>
</evidence>
<sequence>QTRTTRDYTQNHTKTILSGAKQAITHTQNLVLSHNSNFPESLLEQTLKEQALFTLENLFALTPQQETCNTTQTQMNVFSPTVNGFQTDNFAGLGSVSSSNLFDEFINQPTDLPSTYTFDDFLNETPSLPLEPVAMAPSASNMSAFNADFSSLDMARTLSHYSNDMMTPQAPLAAPQLPGLAAQVAMMTPQAQLMAMTPMFQPIAPALTPMTPFTALPDNKRKADDDAAAREEKKRRNTESARRSRARKLERVQELERRLAESERLCQEMAAQVEALKQEKQTWKQKQDAVKKAEQATA</sequence>
<gene>
    <name evidence="3" type="ORF">HK103_002933</name>
    <name evidence="4" type="ORF">HK103_007059</name>
</gene>
<evidence type="ECO:0000313" key="5">
    <source>
        <dbReference type="Proteomes" id="UP001210925"/>
    </source>
</evidence>
<dbReference type="PROSITE" id="PS00036">
    <property type="entry name" value="BZIP_BASIC"/>
    <property type="match status" value="1"/>
</dbReference>
<protein>
    <recommendedName>
        <fullName evidence="2">BZIP domain-containing protein</fullName>
    </recommendedName>
</protein>
<feature type="region of interest" description="Disordered" evidence="1">
    <location>
        <begin position="277"/>
        <end position="298"/>
    </location>
</feature>
<dbReference type="SUPFAM" id="SSF57959">
    <property type="entry name" value="Leucine zipper domain"/>
    <property type="match status" value="1"/>
</dbReference>
<dbReference type="Pfam" id="PF07716">
    <property type="entry name" value="bZIP_2"/>
    <property type="match status" value="1"/>
</dbReference>
<feature type="non-terminal residue" evidence="4">
    <location>
        <position position="1"/>
    </location>
</feature>